<accession>A0A2I5T761</accession>
<dbReference type="KEGG" id="serq:CWC46_11595"/>
<keyword evidence="2 4" id="KW-0547">Nucleotide-binding</keyword>
<dbReference type="GO" id="GO:0016874">
    <property type="term" value="F:ligase activity"/>
    <property type="evidence" value="ECO:0007669"/>
    <property type="project" value="UniProtKB-KW"/>
</dbReference>
<sequence>MAKIDALILDAGFSSLPLLQASMSFGHSVGVCSGKVSDPGHLLAKKSFPINYANREEVLKLAQKENVQAILPGVTDMSYLSGAWIAEQLGLPGFDSTDTTSLLLKKDKFRVYAQKKGFPVPNAVTSIEAANQLHYPILVKPTDAYSGRGVVQVNQKENVKDAYLTAIRESVSGEAVLEEFKEGSLHSHSAFIRDGRIACEFFVNEFCTIYPYQVNSSCLNIQMDETLKNRISDCLQALVSDLQLCDGLLHTQFIYNGKDFWLIEVTRRCPGDLYSQLVQYSTNIAYSTLFVAPFFRHSVPISEYRPALKRFISRHTVSTSESVPFMALQCERAPFRVIEAVLLKTCGEVLQAAPQDRAGIIFSEFKNVEEMSFHTQFLKNYFFVKSTFARQE</sequence>
<evidence type="ECO:0000256" key="3">
    <source>
        <dbReference type="ARBA" id="ARBA00022840"/>
    </source>
</evidence>
<dbReference type="OrthoDB" id="9803907at2"/>
<reference evidence="7 8" key="1">
    <citation type="journal article" date="2013" name="Genome Announc.">
        <title>Draft genome sequence of Serratia sp. strain ATCC 39006, a model bacterium for analysis of the biosynthesis and regulation of prodigiosin, a carbapenem, and gas vesicles.</title>
        <authorList>
            <person name="Fineran P.C."/>
            <person name="Iglesias Cans M.C."/>
            <person name="Ramsay J.P."/>
            <person name="Wilf N.M."/>
            <person name="Cossyleon D."/>
            <person name="McNeil M.B."/>
            <person name="Williamson N.R."/>
            <person name="Monson R.E."/>
            <person name="Becher S.A."/>
            <person name="Stanton J.A."/>
            <person name="Brugger K."/>
            <person name="Brown S.D."/>
            <person name="Salmond G.P."/>
        </authorList>
    </citation>
    <scope>NUCLEOTIDE SEQUENCE [LARGE SCALE GENOMIC DNA]</scope>
    <source>
        <strain evidence="7">ATCC 39006</strain>
        <strain evidence="8">ATCC 39006 / SC 11482</strain>
    </source>
</reference>
<dbReference type="Proteomes" id="UP000233778">
    <property type="component" value="Chromosome"/>
</dbReference>
<dbReference type="EMBL" id="CP025084">
    <property type="protein sequence ID" value="AUH04715.1"/>
    <property type="molecule type" value="Genomic_DNA"/>
</dbReference>
<dbReference type="Gene3D" id="3.30.1490.20">
    <property type="entry name" value="ATP-grasp fold, A domain"/>
    <property type="match status" value="1"/>
</dbReference>
<evidence type="ECO:0000259" key="5">
    <source>
        <dbReference type="PROSITE" id="PS50975"/>
    </source>
</evidence>
<evidence type="ECO:0000256" key="4">
    <source>
        <dbReference type="PROSITE-ProRule" id="PRU00409"/>
    </source>
</evidence>
<dbReference type="SUPFAM" id="SSF56059">
    <property type="entry name" value="Glutathione synthetase ATP-binding domain-like"/>
    <property type="match status" value="1"/>
</dbReference>
<dbReference type="InterPro" id="IPR013815">
    <property type="entry name" value="ATP_grasp_subdomain_1"/>
</dbReference>
<dbReference type="Gene3D" id="3.30.470.20">
    <property type="entry name" value="ATP-grasp fold, B domain"/>
    <property type="match status" value="1"/>
</dbReference>
<reference evidence="6 9" key="3">
    <citation type="submission" date="2017-11" db="EMBL/GenBank/DDBJ databases">
        <title>Complete genome sequence of Serratia sp. ATCC 39006 LacA.</title>
        <authorList>
            <person name="Hampton H.G."/>
            <person name="Jackson S.A."/>
            <person name="Jauregui R."/>
            <person name="Poulter G.T.M."/>
            <person name="Salmond G.P.C."/>
            <person name="Fineran P.C."/>
        </authorList>
    </citation>
    <scope>NUCLEOTIDE SEQUENCE [LARGE SCALE GENOMIC DNA]</scope>
    <source>
        <strain evidence="6 9">ATCC 39006</strain>
    </source>
</reference>
<reference evidence="7" key="2">
    <citation type="submission" date="2013-09" db="EMBL/GenBank/DDBJ databases">
        <authorList>
            <person name="Wang G."/>
            <person name="Yang Y."/>
            <person name="Su Y."/>
        </authorList>
    </citation>
    <scope>NUCLEOTIDE SEQUENCE</scope>
    <source>
        <strain evidence="7">ATCC 39006</strain>
    </source>
</reference>
<evidence type="ECO:0000313" key="6">
    <source>
        <dbReference type="EMBL" id="AUH00395.1"/>
    </source>
</evidence>
<dbReference type="PROSITE" id="PS00866">
    <property type="entry name" value="CPSASE_1"/>
    <property type="match status" value="1"/>
</dbReference>
<keyword evidence="3 4" id="KW-0067">ATP-binding</keyword>
<feature type="domain" description="ATP-grasp" evidence="5">
    <location>
        <begin position="110"/>
        <end position="295"/>
    </location>
</feature>
<dbReference type="InterPro" id="IPR005479">
    <property type="entry name" value="CPAse_ATP-bd"/>
</dbReference>
<dbReference type="RefSeq" id="WP_021016414.1">
    <property type="nucleotide sequence ID" value="NZ_CP025084.1"/>
</dbReference>
<keyword evidence="8" id="KW-1185">Reference proteome</keyword>
<dbReference type="Pfam" id="PF02655">
    <property type="entry name" value="ATP-grasp_3"/>
    <property type="match status" value="1"/>
</dbReference>
<dbReference type="EMBL" id="CP025085">
    <property type="protein sequence ID" value="AUH00395.1"/>
    <property type="molecule type" value="Genomic_DNA"/>
</dbReference>
<evidence type="ECO:0000256" key="1">
    <source>
        <dbReference type="ARBA" id="ARBA00022598"/>
    </source>
</evidence>
<dbReference type="GO" id="GO:0046872">
    <property type="term" value="F:metal ion binding"/>
    <property type="evidence" value="ECO:0007669"/>
    <property type="project" value="InterPro"/>
</dbReference>
<dbReference type="PANTHER" id="PTHR43585">
    <property type="entry name" value="FUMIPYRROLE BIOSYNTHESIS PROTEIN C"/>
    <property type="match status" value="1"/>
</dbReference>
<proteinExistence type="predicted"/>
<organism evidence="7 8">
    <name type="scientific">Serratia sp. (strain ATCC 39006)</name>
    <name type="common">Prodigiosinella confusarubida</name>
    <dbReference type="NCBI Taxonomy" id="104623"/>
    <lineage>
        <taxon>Bacteria</taxon>
        <taxon>Pseudomonadati</taxon>
        <taxon>Pseudomonadota</taxon>
        <taxon>Gammaproteobacteria</taxon>
        <taxon>Enterobacterales</taxon>
        <taxon>Pectobacteriaceae</taxon>
        <taxon>Prodigiosinella</taxon>
    </lineage>
</organism>
<dbReference type="GO" id="GO:0005524">
    <property type="term" value="F:ATP binding"/>
    <property type="evidence" value="ECO:0007669"/>
    <property type="project" value="UniProtKB-UniRule"/>
</dbReference>
<evidence type="ECO:0000313" key="8">
    <source>
        <dbReference type="Proteomes" id="UP000017700"/>
    </source>
</evidence>
<dbReference type="Proteomes" id="UP000017700">
    <property type="component" value="Chromosome"/>
</dbReference>
<dbReference type="Gene3D" id="3.40.50.20">
    <property type="match status" value="1"/>
</dbReference>
<dbReference type="InterPro" id="IPR011761">
    <property type="entry name" value="ATP-grasp"/>
</dbReference>
<reference evidence="7" key="4">
    <citation type="submission" date="2017-11" db="EMBL/GenBank/DDBJ databases">
        <title>Complete genome sequence of Serratia sp. ATCC 39006.</title>
        <authorList>
            <person name="Hampton H.G."/>
            <person name="Jackson S.A."/>
            <person name="Jauregui R."/>
            <person name="Poulter G.T.M."/>
            <person name="Salmond G.P.C."/>
            <person name="Fineran P.C."/>
        </authorList>
    </citation>
    <scope>NUCLEOTIDE SEQUENCE</scope>
    <source>
        <strain evidence="7">ATCC 39006</strain>
    </source>
</reference>
<evidence type="ECO:0000256" key="2">
    <source>
        <dbReference type="ARBA" id="ARBA00022741"/>
    </source>
</evidence>
<dbReference type="AlphaFoldDB" id="A0A2I5T761"/>
<evidence type="ECO:0000313" key="9">
    <source>
        <dbReference type="Proteomes" id="UP000233778"/>
    </source>
</evidence>
<dbReference type="InterPro" id="IPR003806">
    <property type="entry name" value="ATP-grasp_PylC-type"/>
</dbReference>
<gene>
    <name evidence="6" type="ORF">CWC46_11595</name>
    <name evidence="7" type="ORF">Ser39006_011600</name>
</gene>
<name>A0A2I5T761_SERS3</name>
<dbReference type="InterPro" id="IPR052032">
    <property type="entry name" value="ATP-dep_AA_Ligase"/>
</dbReference>
<evidence type="ECO:0000313" key="7">
    <source>
        <dbReference type="EMBL" id="AUH04715.1"/>
    </source>
</evidence>
<dbReference type="STRING" id="104623.Ser39006_03152"/>
<protein>
    <submittedName>
        <fullName evidence="7">Carbamoyl-phosphate synthase small subunit</fullName>
    </submittedName>
</protein>
<keyword evidence="1" id="KW-0436">Ligase</keyword>
<dbReference type="PANTHER" id="PTHR43585:SF2">
    <property type="entry name" value="ATP-GRASP ENZYME FSQD"/>
    <property type="match status" value="1"/>
</dbReference>
<dbReference type="KEGG" id="sera:Ser39006_011600"/>
<dbReference type="PROSITE" id="PS50975">
    <property type="entry name" value="ATP_GRASP"/>
    <property type="match status" value="1"/>
</dbReference>